<dbReference type="Pfam" id="PF19807">
    <property type="entry name" value="DUF6290"/>
    <property type="match status" value="1"/>
</dbReference>
<evidence type="ECO:0000313" key="2">
    <source>
        <dbReference type="Proteomes" id="UP001200537"/>
    </source>
</evidence>
<name>A0AAJ1BA98_9ACTO</name>
<protein>
    <submittedName>
        <fullName evidence="1">DUF6290 family protein</fullName>
    </submittedName>
</protein>
<accession>A0AAJ1BA98</accession>
<proteinExistence type="predicted"/>
<gene>
    <name evidence="1" type="ORF">L0M99_01725</name>
</gene>
<organism evidence="1 2">
    <name type="scientific">Varibaculum cambriense</name>
    <dbReference type="NCBI Taxonomy" id="184870"/>
    <lineage>
        <taxon>Bacteria</taxon>
        <taxon>Bacillati</taxon>
        <taxon>Actinomycetota</taxon>
        <taxon>Actinomycetes</taxon>
        <taxon>Actinomycetales</taxon>
        <taxon>Actinomycetaceae</taxon>
        <taxon>Varibaculum</taxon>
    </lineage>
</organism>
<sequence length="74" mass="8576">MGTISLRVPDKELDLYKDYAQIHNRSLSAVIRATMMERIEDEYDLQTIARYEKQKGAGEVELYSHDDVWAELGV</sequence>
<comment type="caution">
    <text evidence="1">The sequence shown here is derived from an EMBL/GenBank/DDBJ whole genome shotgun (WGS) entry which is preliminary data.</text>
</comment>
<dbReference type="Proteomes" id="UP001200537">
    <property type="component" value="Unassembled WGS sequence"/>
</dbReference>
<dbReference type="EMBL" id="JAKNHJ010000003">
    <property type="protein sequence ID" value="MCG4617217.1"/>
    <property type="molecule type" value="Genomic_DNA"/>
</dbReference>
<dbReference type="RefSeq" id="WP_024059240.1">
    <property type="nucleotide sequence ID" value="NZ_CBCTPO010000001.1"/>
</dbReference>
<dbReference type="InterPro" id="IPR046257">
    <property type="entry name" value="DUF6290"/>
</dbReference>
<dbReference type="NCBIfam" id="NF046040">
    <property type="entry name" value="RelB_antitoxin"/>
    <property type="match status" value="1"/>
</dbReference>
<dbReference type="AlphaFoldDB" id="A0AAJ1BA98"/>
<reference evidence="1" key="1">
    <citation type="submission" date="2022-01" db="EMBL/GenBank/DDBJ databases">
        <title>Collection of gut derived symbiotic bacterial strains cultured from healthy donors.</title>
        <authorList>
            <person name="Lin H."/>
            <person name="Kohout C."/>
            <person name="Waligurski E."/>
            <person name="Pamer E.G."/>
        </authorList>
    </citation>
    <scope>NUCLEOTIDE SEQUENCE</scope>
    <source>
        <strain evidence="1">DFI.7.46</strain>
    </source>
</reference>
<evidence type="ECO:0000313" key="1">
    <source>
        <dbReference type="EMBL" id="MCG4617217.1"/>
    </source>
</evidence>